<evidence type="ECO:0000313" key="1">
    <source>
        <dbReference type="EMBL" id="KAI0029751.1"/>
    </source>
</evidence>
<sequence>MLLASRSAKRASLKSTNIKADAMQMPVACAWDDDESLSLRPKGILLSFGFLATDSTRPALVPTAHVGVLTAILSGLESPDLGVSTKYLRVRVPRDTSGSNQELRARHRIAGTSFSTFPAPPSAYSPLPPSKLLGARAAPLSLIPAPPPFTPPAPPLIRSSLSRRSPLQA</sequence>
<dbReference type="Proteomes" id="UP000814128">
    <property type="component" value="Unassembled WGS sequence"/>
</dbReference>
<gene>
    <name evidence="1" type="ORF">K488DRAFT_88419</name>
</gene>
<reference evidence="1" key="2">
    <citation type="journal article" date="2022" name="New Phytol.">
        <title>Evolutionary transition to the ectomycorrhizal habit in the genomes of a hyperdiverse lineage of mushroom-forming fungi.</title>
        <authorList>
            <person name="Looney B."/>
            <person name="Miyauchi S."/>
            <person name="Morin E."/>
            <person name="Drula E."/>
            <person name="Courty P.E."/>
            <person name="Kohler A."/>
            <person name="Kuo A."/>
            <person name="LaButti K."/>
            <person name="Pangilinan J."/>
            <person name="Lipzen A."/>
            <person name="Riley R."/>
            <person name="Andreopoulos W."/>
            <person name="He G."/>
            <person name="Johnson J."/>
            <person name="Nolan M."/>
            <person name="Tritt A."/>
            <person name="Barry K.W."/>
            <person name="Grigoriev I.V."/>
            <person name="Nagy L.G."/>
            <person name="Hibbett D."/>
            <person name="Henrissat B."/>
            <person name="Matheny P.B."/>
            <person name="Labbe J."/>
            <person name="Martin F.M."/>
        </authorList>
    </citation>
    <scope>NUCLEOTIDE SEQUENCE</scope>
    <source>
        <strain evidence="1">EC-137</strain>
    </source>
</reference>
<comment type="caution">
    <text evidence="1">The sequence shown here is derived from an EMBL/GenBank/DDBJ whole genome shotgun (WGS) entry which is preliminary data.</text>
</comment>
<organism evidence="1 2">
    <name type="scientific">Vararia minispora EC-137</name>
    <dbReference type="NCBI Taxonomy" id="1314806"/>
    <lineage>
        <taxon>Eukaryota</taxon>
        <taxon>Fungi</taxon>
        <taxon>Dikarya</taxon>
        <taxon>Basidiomycota</taxon>
        <taxon>Agaricomycotina</taxon>
        <taxon>Agaricomycetes</taxon>
        <taxon>Russulales</taxon>
        <taxon>Lachnocladiaceae</taxon>
        <taxon>Vararia</taxon>
    </lineage>
</organism>
<evidence type="ECO:0000313" key="2">
    <source>
        <dbReference type="Proteomes" id="UP000814128"/>
    </source>
</evidence>
<dbReference type="EMBL" id="MU273658">
    <property type="protein sequence ID" value="KAI0029751.1"/>
    <property type="molecule type" value="Genomic_DNA"/>
</dbReference>
<reference evidence="1" key="1">
    <citation type="submission" date="2021-02" db="EMBL/GenBank/DDBJ databases">
        <authorList>
            <consortium name="DOE Joint Genome Institute"/>
            <person name="Ahrendt S."/>
            <person name="Looney B.P."/>
            <person name="Miyauchi S."/>
            <person name="Morin E."/>
            <person name="Drula E."/>
            <person name="Courty P.E."/>
            <person name="Chicoki N."/>
            <person name="Fauchery L."/>
            <person name="Kohler A."/>
            <person name="Kuo A."/>
            <person name="Labutti K."/>
            <person name="Pangilinan J."/>
            <person name="Lipzen A."/>
            <person name="Riley R."/>
            <person name="Andreopoulos W."/>
            <person name="He G."/>
            <person name="Johnson J."/>
            <person name="Barry K.W."/>
            <person name="Grigoriev I.V."/>
            <person name="Nagy L."/>
            <person name="Hibbett D."/>
            <person name="Henrissat B."/>
            <person name="Matheny P.B."/>
            <person name="Labbe J."/>
            <person name="Martin F."/>
        </authorList>
    </citation>
    <scope>NUCLEOTIDE SEQUENCE</scope>
    <source>
        <strain evidence="1">EC-137</strain>
    </source>
</reference>
<keyword evidence="2" id="KW-1185">Reference proteome</keyword>
<protein>
    <submittedName>
        <fullName evidence="1">Uncharacterized protein</fullName>
    </submittedName>
</protein>
<accession>A0ACB8QEL9</accession>
<proteinExistence type="predicted"/>
<name>A0ACB8QEL9_9AGAM</name>